<gene>
    <name evidence="3" type="ORF">ACH49W_08635</name>
</gene>
<dbReference type="Proteomes" id="UP001611415">
    <property type="component" value="Unassembled WGS sequence"/>
</dbReference>
<dbReference type="SUPFAM" id="SSF50978">
    <property type="entry name" value="WD40 repeat-like"/>
    <property type="match status" value="1"/>
</dbReference>
<dbReference type="RefSeq" id="WP_357403628.1">
    <property type="nucleotide sequence ID" value="NZ_JBEYCD010000004.1"/>
</dbReference>
<dbReference type="Gene3D" id="2.130.10.10">
    <property type="entry name" value="YVTN repeat-like/Quinoprotein amine dehydrogenase"/>
    <property type="match status" value="3"/>
</dbReference>
<evidence type="ECO:0000313" key="3">
    <source>
        <dbReference type="EMBL" id="MFI2473430.1"/>
    </source>
</evidence>
<dbReference type="InterPro" id="IPR001680">
    <property type="entry name" value="WD40_rpt"/>
</dbReference>
<dbReference type="InterPro" id="IPR011047">
    <property type="entry name" value="Quinoprotein_ADH-like_sf"/>
</dbReference>
<dbReference type="EMBL" id="JBIRYO010000004">
    <property type="protein sequence ID" value="MFI2473430.1"/>
    <property type="molecule type" value="Genomic_DNA"/>
</dbReference>
<comment type="caution">
    <text evidence="3">The sequence shown here is derived from an EMBL/GenBank/DDBJ whole genome shotgun (WGS) entry which is preliminary data.</text>
</comment>
<reference evidence="3 4" key="1">
    <citation type="submission" date="2024-10" db="EMBL/GenBank/DDBJ databases">
        <title>The Natural Products Discovery Center: Release of the First 8490 Sequenced Strains for Exploring Actinobacteria Biosynthetic Diversity.</title>
        <authorList>
            <person name="Kalkreuter E."/>
            <person name="Kautsar S.A."/>
            <person name="Yang D."/>
            <person name="Bader C.D."/>
            <person name="Teijaro C.N."/>
            <person name="Fluegel L."/>
            <person name="Davis C.M."/>
            <person name="Simpson J.R."/>
            <person name="Lauterbach L."/>
            <person name="Steele A.D."/>
            <person name="Gui C."/>
            <person name="Meng S."/>
            <person name="Li G."/>
            <person name="Viehrig K."/>
            <person name="Ye F."/>
            <person name="Su P."/>
            <person name="Kiefer A.F."/>
            <person name="Nichols A."/>
            <person name="Cepeda A.J."/>
            <person name="Yan W."/>
            <person name="Fan B."/>
            <person name="Jiang Y."/>
            <person name="Adhikari A."/>
            <person name="Zheng C.-J."/>
            <person name="Schuster L."/>
            <person name="Cowan T.M."/>
            <person name="Smanski M.J."/>
            <person name="Chevrette M.G."/>
            <person name="De Carvalho L.P.S."/>
            <person name="Shen B."/>
        </authorList>
    </citation>
    <scope>NUCLEOTIDE SEQUENCE [LARGE SCALE GENOMIC DNA]</scope>
    <source>
        <strain evidence="3 4">NPDC019275</strain>
    </source>
</reference>
<dbReference type="InterPro" id="IPR015943">
    <property type="entry name" value="WD40/YVTN_repeat-like_dom_sf"/>
</dbReference>
<dbReference type="PANTHER" id="PTHR19879:SF9">
    <property type="entry name" value="TRANSCRIPTION INITIATION FACTOR TFIID SUBUNIT 5"/>
    <property type="match status" value="1"/>
</dbReference>
<dbReference type="InterPro" id="IPR011044">
    <property type="entry name" value="Quino_amine_DH_bsu"/>
</dbReference>
<dbReference type="PROSITE" id="PS50294">
    <property type="entry name" value="WD_REPEATS_REGION"/>
    <property type="match status" value="1"/>
</dbReference>
<keyword evidence="4" id="KW-1185">Reference proteome</keyword>
<sequence>MNESEYFHIPVHVDLPHAAERVAFSPDGRRLAVGAGWRLFGGNERRGLSVVDAESGEIVWTTADLNFLDLTFTPDSQRLAVSALSHNSELRIVLFQVSDGKKLWEVPGAGFLAFSPDATLLGVDGVIEGVGGELPHSFVLGADNGALLHKQGSSMSIPGFTADSRLMCTGCPSVVEASTGTPRWTAGSHENPSAAVFTDDDDAVLFASARDSHILVLQVEPGLDGAPGIRSAVDAPELFNADQWIGGISFSPGRGMILQLGRQDLTLISVTDGSVLHRFPKTKPAIDIAAAFRADDKQLALNIPVPPAAHDMSGAGISVIDTRTGAALWSDPGLECTDLAPSADGARLAAVGETSLLVYELGLPARSRCDCQGAVSALATSAEAGIVAAAAASNLFVFRVATGEIMLDRGHPGPIGDVAISPDGHSVVTACSVGGCRHYDTLTRKRWIGKHDAPVNAVAFSDDSKRVATGSSDKTARLYDRTPGANTEDQTPLWSHQHPQSVSHVVLGPAAAWVATACLDRKVRILSGSTGDELHGPFEHDGKIRAIAVAGTTLVTASDDGSALVIDAVSGQRRFRLEHPGKVTTAAVSPDAALLATAGTGNDCHIWRIDGAEPVLLHLLTTRAIVNDLVFGADGHLVIATEHPIVAVVDPDTGREIERLIHPKAVSRLASGVDGSVIATGCADNLARVYEMREE</sequence>
<feature type="repeat" description="WD" evidence="1">
    <location>
        <begin position="576"/>
        <end position="617"/>
    </location>
</feature>
<dbReference type="SMART" id="SM00320">
    <property type="entry name" value="WD40"/>
    <property type="match status" value="8"/>
</dbReference>
<dbReference type="PROSITE" id="PS50082">
    <property type="entry name" value="WD_REPEATS_2"/>
    <property type="match status" value="2"/>
</dbReference>
<accession>A0ABW7WX61</accession>
<evidence type="ECO:0000256" key="1">
    <source>
        <dbReference type="PROSITE-ProRule" id="PRU00221"/>
    </source>
</evidence>
<dbReference type="Pfam" id="PF00400">
    <property type="entry name" value="WD40"/>
    <property type="match status" value="3"/>
</dbReference>
<organism evidence="3 4">
    <name type="scientific">Nocardia xishanensis</name>
    <dbReference type="NCBI Taxonomy" id="238964"/>
    <lineage>
        <taxon>Bacteria</taxon>
        <taxon>Bacillati</taxon>
        <taxon>Actinomycetota</taxon>
        <taxon>Actinomycetes</taxon>
        <taxon>Mycobacteriales</taxon>
        <taxon>Nocardiaceae</taxon>
        <taxon>Nocardia</taxon>
    </lineage>
</organism>
<evidence type="ECO:0000256" key="2">
    <source>
        <dbReference type="SAM" id="MobiDB-lite"/>
    </source>
</evidence>
<dbReference type="PANTHER" id="PTHR19879">
    <property type="entry name" value="TRANSCRIPTION INITIATION FACTOR TFIID"/>
    <property type="match status" value="1"/>
</dbReference>
<protein>
    <recommendedName>
        <fullName evidence="5">WD40 repeat protein</fullName>
    </recommendedName>
</protein>
<dbReference type="InterPro" id="IPR036322">
    <property type="entry name" value="WD40_repeat_dom_sf"/>
</dbReference>
<dbReference type="SUPFAM" id="SSF50969">
    <property type="entry name" value="YVTN repeat-like/Quinoprotein amine dehydrogenase"/>
    <property type="match status" value="1"/>
</dbReference>
<feature type="region of interest" description="Disordered" evidence="2">
    <location>
        <begin position="466"/>
        <end position="497"/>
    </location>
</feature>
<proteinExistence type="predicted"/>
<evidence type="ECO:0000313" key="4">
    <source>
        <dbReference type="Proteomes" id="UP001611415"/>
    </source>
</evidence>
<feature type="repeat" description="WD" evidence="1">
    <location>
        <begin position="448"/>
        <end position="480"/>
    </location>
</feature>
<evidence type="ECO:0008006" key="5">
    <source>
        <dbReference type="Google" id="ProtNLM"/>
    </source>
</evidence>
<dbReference type="SUPFAM" id="SSF50998">
    <property type="entry name" value="Quinoprotein alcohol dehydrogenase-like"/>
    <property type="match status" value="1"/>
</dbReference>
<feature type="compositionally biased region" description="Polar residues" evidence="2">
    <location>
        <begin position="484"/>
        <end position="497"/>
    </location>
</feature>
<name>A0ABW7WX61_9NOCA</name>
<keyword evidence="1" id="KW-0853">WD repeat</keyword>